<dbReference type="PANTHER" id="PTHR33116">
    <property type="entry name" value="REVERSE TRANSCRIPTASE ZINC-BINDING DOMAIN-CONTAINING PROTEIN-RELATED-RELATED"/>
    <property type="match status" value="1"/>
</dbReference>
<evidence type="ECO:0000313" key="2">
    <source>
        <dbReference type="Proteomes" id="UP001157006"/>
    </source>
</evidence>
<dbReference type="PANTHER" id="PTHR33116:SF66">
    <property type="entry name" value="REVERSE TRANSCRIPTASE ZINC-BINDING DOMAIN-CONTAINING PROTEIN"/>
    <property type="match status" value="1"/>
</dbReference>
<organism evidence="1 2">
    <name type="scientific">Vicia faba</name>
    <name type="common">Broad bean</name>
    <name type="synonym">Faba vulgaris</name>
    <dbReference type="NCBI Taxonomy" id="3906"/>
    <lineage>
        <taxon>Eukaryota</taxon>
        <taxon>Viridiplantae</taxon>
        <taxon>Streptophyta</taxon>
        <taxon>Embryophyta</taxon>
        <taxon>Tracheophyta</taxon>
        <taxon>Spermatophyta</taxon>
        <taxon>Magnoliopsida</taxon>
        <taxon>eudicotyledons</taxon>
        <taxon>Gunneridae</taxon>
        <taxon>Pentapetalae</taxon>
        <taxon>rosids</taxon>
        <taxon>fabids</taxon>
        <taxon>Fabales</taxon>
        <taxon>Fabaceae</taxon>
        <taxon>Papilionoideae</taxon>
        <taxon>50 kb inversion clade</taxon>
        <taxon>NPAAA clade</taxon>
        <taxon>Hologalegina</taxon>
        <taxon>IRL clade</taxon>
        <taxon>Fabeae</taxon>
        <taxon>Vicia</taxon>
    </lineage>
</organism>
<name>A0AAV0ZTG2_VICFA</name>
<dbReference type="AlphaFoldDB" id="A0AAV0ZTG2"/>
<dbReference type="Proteomes" id="UP001157006">
    <property type="component" value="Chromosome 2"/>
</dbReference>
<proteinExistence type="predicted"/>
<reference evidence="1 2" key="1">
    <citation type="submission" date="2023-01" db="EMBL/GenBank/DDBJ databases">
        <authorList>
            <person name="Kreplak J."/>
        </authorList>
    </citation>
    <scope>NUCLEOTIDE SEQUENCE [LARGE SCALE GENOMIC DNA]</scope>
</reference>
<dbReference type="EMBL" id="OX451737">
    <property type="protein sequence ID" value="CAI8600558.1"/>
    <property type="molecule type" value="Genomic_DNA"/>
</dbReference>
<keyword evidence="2" id="KW-1185">Reference proteome</keyword>
<sequence>MEKDSIRIVQQETDFVRGVLPVKYLGVPLDSKKLNVLEYKPLIDKMLSRINHWSTRLLSYAGRFLLVKSVLFSIANYWMQIFALPKKIIHHIEALCRRFLWTRSDIKTKKAHVAWDQVCNPKKVGGLNMISLVEWNQATIGKMIWNLNEKKGQVVD</sequence>
<evidence type="ECO:0000313" key="1">
    <source>
        <dbReference type="EMBL" id="CAI8600558.1"/>
    </source>
</evidence>
<accession>A0AAV0ZTG2</accession>
<protein>
    <recommendedName>
        <fullName evidence="3">Reverse transcriptase</fullName>
    </recommendedName>
</protein>
<gene>
    <name evidence="1" type="ORF">VFH_II229480</name>
</gene>
<evidence type="ECO:0008006" key="3">
    <source>
        <dbReference type="Google" id="ProtNLM"/>
    </source>
</evidence>